<evidence type="ECO:0000313" key="4">
    <source>
        <dbReference type="Proteomes" id="UP000315303"/>
    </source>
</evidence>
<dbReference type="GO" id="GO:0005524">
    <property type="term" value="F:ATP binding"/>
    <property type="evidence" value="ECO:0007669"/>
    <property type="project" value="UniProtKB-UniRule"/>
</dbReference>
<evidence type="ECO:0000256" key="1">
    <source>
        <dbReference type="PROSITE-ProRule" id="PRU00409"/>
    </source>
</evidence>
<comment type="caution">
    <text evidence="3">The sequence shown here is derived from an EMBL/GenBank/DDBJ whole genome shotgun (WGS) entry which is preliminary data.</text>
</comment>
<feature type="domain" description="ATP-grasp" evidence="2">
    <location>
        <begin position="117"/>
        <end position="311"/>
    </location>
</feature>
<keyword evidence="1" id="KW-0547">Nucleotide-binding</keyword>
<dbReference type="InterPro" id="IPR011761">
    <property type="entry name" value="ATP-grasp"/>
</dbReference>
<keyword evidence="4" id="KW-1185">Reference proteome</keyword>
<keyword evidence="1" id="KW-0067">ATP-binding</keyword>
<dbReference type="GO" id="GO:0046872">
    <property type="term" value="F:metal ion binding"/>
    <property type="evidence" value="ECO:0007669"/>
    <property type="project" value="InterPro"/>
</dbReference>
<protein>
    <recommendedName>
        <fullName evidence="2">ATP-grasp domain-containing protein</fullName>
    </recommendedName>
</protein>
<accession>A0A502KNU6</accession>
<sequence>MKHIQVVILGGSANALGILRSLAPYAHCLVLLDDKNSPVFHSRFGYKKLVSSTKTDAIVDELKQLGELFDNPPILFISEEKSVEQVSLHREKLKHLYHLLMPSHQLVTQLQAKQHFQALAEQYNAPIPQAISIQSIEDINTGEKLNFPCVFKPLYQDAGYSKQFKKAYKVESLEQVSALYKKIQPIMPDMLLQEWLHGKDSDIYFCLAIFNENSELISSFCGRKIRSWPLNIGGTASCTNAPEAHQALTDITASFANKIAYQGLLGMEFKYDDVRKGYYMIEPTVARTDYQHEIATLSGHNLLLQLYRYAKNEPIPDFSLAQHSVIWRDEVADANALAHGADKSEPTPAQSYKAIQRLSDPFPYLFNLYQRIKRKLAPMKS</sequence>
<proteinExistence type="predicted"/>
<dbReference type="PROSITE" id="PS50975">
    <property type="entry name" value="ATP_GRASP"/>
    <property type="match status" value="1"/>
</dbReference>
<gene>
    <name evidence="3" type="ORF">EPA86_13980</name>
</gene>
<dbReference type="AlphaFoldDB" id="A0A502KNU6"/>
<evidence type="ECO:0000259" key="2">
    <source>
        <dbReference type="PROSITE" id="PS50975"/>
    </source>
</evidence>
<dbReference type="SUPFAM" id="SSF56059">
    <property type="entry name" value="Glutathione synthetase ATP-binding domain-like"/>
    <property type="match status" value="1"/>
</dbReference>
<organism evidence="3 4">
    <name type="scientific">Litorilituus lipolyticus</name>
    <dbReference type="NCBI Taxonomy" id="2491017"/>
    <lineage>
        <taxon>Bacteria</taxon>
        <taxon>Pseudomonadati</taxon>
        <taxon>Pseudomonadota</taxon>
        <taxon>Gammaproteobacteria</taxon>
        <taxon>Alteromonadales</taxon>
        <taxon>Colwelliaceae</taxon>
        <taxon>Litorilituus</taxon>
    </lineage>
</organism>
<dbReference type="OrthoDB" id="5372487at2"/>
<name>A0A502KNU6_9GAMM</name>
<dbReference type="RefSeq" id="WP_140604655.1">
    <property type="nucleotide sequence ID" value="NZ_SAWY01000036.1"/>
</dbReference>
<evidence type="ECO:0000313" key="3">
    <source>
        <dbReference type="EMBL" id="TPH13298.1"/>
    </source>
</evidence>
<reference evidence="3 4" key="1">
    <citation type="submission" date="2019-01" db="EMBL/GenBank/DDBJ databases">
        <title>Litorilituus lipolytica sp. nov., isolated from intertidal sand of the Yellow Sea in China.</title>
        <authorList>
            <person name="Liu A."/>
        </authorList>
    </citation>
    <scope>NUCLEOTIDE SEQUENCE [LARGE SCALE GENOMIC DNA]</scope>
    <source>
        <strain evidence="3 4">RZ04</strain>
    </source>
</reference>
<dbReference type="EMBL" id="SAWY01000036">
    <property type="protein sequence ID" value="TPH13298.1"/>
    <property type="molecule type" value="Genomic_DNA"/>
</dbReference>
<dbReference type="Gene3D" id="3.30.470.20">
    <property type="entry name" value="ATP-grasp fold, B domain"/>
    <property type="match status" value="1"/>
</dbReference>
<dbReference type="Proteomes" id="UP000315303">
    <property type="component" value="Unassembled WGS sequence"/>
</dbReference>